<dbReference type="SUPFAM" id="SSF82693">
    <property type="entry name" value="Multidrug efflux transporter AcrB pore domain, PN1, PN2, PC1 and PC2 subdomains"/>
    <property type="match status" value="4"/>
</dbReference>
<dbReference type="InterPro" id="IPR027463">
    <property type="entry name" value="AcrB_DN_DC_subdom"/>
</dbReference>
<feature type="transmembrane region" description="Helical" evidence="7">
    <location>
        <begin position="910"/>
        <end position="935"/>
    </location>
</feature>
<evidence type="ECO:0000256" key="2">
    <source>
        <dbReference type="ARBA" id="ARBA00022475"/>
    </source>
</evidence>
<dbReference type="EMBL" id="BAAAFN010000015">
    <property type="protein sequence ID" value="GAA0233585.1"/>
    <property type="molecule type" value="Genomic_DNA"/>
</dbReference>
<dbReference type="InterPro" id="IPR001036">
    <property type="entry name" value="Acrflvin-R"/>
</dbReference>
<evidence type="ECO:0000256" key="7">
    <source>
        <dbReference type="SAM" id="Phobius"/>
    </source>
</evidence>
<dbReference type="Pfam" id="PF00873">
    <property type="entry name" value="ACR_tran"/>
    <property type="match status" value="1"/>
</dbReference>
<feature type="transmembrane region" description="Helical" evidence="7">
    <location>
        <begin position="956"/>
        <end position="976"/>
    </location>
</feature>
<dbReference type="PRINTS" id="PR00702">
    <property type="entry name" value="ACRIFLAVINRP"/>
</dbReference>
<evidence type="ECO:0000256" key="4">
    <source>
        <dbReference type="ARBA" id="ARBA00022692"/>
    </source>
</evidence>
<sequence length="1036" mass="111859">MRFFALFLRRPIGTSLLCLALVLAGALALRFLPVAPLPQVDFPMISVSASLPGASPETMASSVAMPLEQSLGAIAGVESMSSRSSEGQTTISLMFELDRDINSAARDVQAAINAARPMLPSGMRDNPTYRKVNSSSSPIMTLALTSDTATRGELYDLASTVLAQKLAQVNGVGQVTLGGSSLPAVRVLVDPRALESMGITLDRVRQVLQDVNSLRPGGLVRRGDTQWQIHSSGQLRKAADYAPLVVEWRDGRPVRLGDVARVEDSVEDTNQVGYFNDHPAVLMIIRRQADANIIETVDAIRALLPEFQALLPEQVRLTVAQDRTPSIRASLFEAELTLVLSVVLVVAVVLAFLGSWRAALIPAIAVPASLISTFSLMWWFGFTLNTISLMALIVATGFVVDDAIVVLENIMRHVERGMRPARAALRGVTEVGFTVLAMSLSLIAVFIPLWLVGGLVGRLFKEFAVTLSVAIGVSLLVSVTLTPVMAARLLRAPGTHETPPRGVLRNWLRRCGQAGEAAYRRSLRWSLDHGRIVLLLLLATVGLNVYLYASIPKGFFPQQDTGQLMGFFRVDTGTSFGETQARLDAFRRVLLSDPAVDTVTAYAGGRGGSNSSFIQVQLKPLSERTASAGDVVNRLRPRFEHTPGARMFLVPQQDIFVGHSSRAGSYSYVLMGSDLALLGQWLPRVRNALAALPELVDVDDDVEDKGRRVELVVDRDAARRLGVQMADLAGVLNNAFSQRQAAVLYGVLNQYHVVMAVQPQYARDLHSLRALQVINAAGERVPLTAFTRITEGTAPRSVNHEGLLAADSVSFGLAPGVSLDQALTAIDRAVARIGMPTQELQGGLDQSAGMMRDAVAQQPWMLVAALVAMYLVLGMLYESTLHPITILSTLPSAGVGALLALRLVGMEFTLIALIGVFLLIGIVKKNAIMMVDFALQAQRREGLDPREAIYRACLARLRPILMTTLSAMLGALPLLLATGAGVEMRQPLGLTIFGGLLVSQVLTLYTTPVVYLSLDRLRGSRRRAPLPPQQEPAPHG</sequence>
<keyword evidence="5 7" id="KW-1133">Transmembrane helix</keyword>
<evidence type="ECO:0000256" key="3">
    <source>
        <dbReference type="ARBA" id="ARBA00022519"/>
    </source>
</evidence>
<dbReference type="PANTHER" id="PTHR32063">
    <property type="match status" value="1"/>
</dbReference>
<evidence type="ECO:0000256" key="6">
    <source>
        <dbReference type="ARBA" id="ARBA00023136"/>
    </source>
</evidence>
<keyword evidence="9" id="KW-1185">Reference proteome</keyword>
<dbReference type="PANTHER" id="PTHR32063:SF34">
    <property type="entry name" value="MULTIDRUG RESISTANCE PROTEIN MDTC"/>
    <property type="match status" value="1"/>
</dbReference>
<dbReference type="RefSeq" id="WP_343821438.1">
    <property type="nucleotide sequence ID" value="NZ_BAAAFN010000015.1"/>
</dbReference>
<dbReference type="Proteomes" id="UP001501176">
    <property type="component" value="Unassembled WGS sequence"/>
</dbReference>
<proteinExistence type="predicted"/>
<keyword evidence="3" id="KW-0997">Cell inner membrane</keyword>
<feature type="transmembrane region" description="Helical" evidence="7">
    <location>
        <begin position="463"/>
        <end position="486"/>
    </location>
</feature>
<organism evidence="8 9">
    <name type="scientific">Castellaniella daejeonensis</name>
    <dbReference type="NCBI Taxonomy" id="659013"/>
    <lineage>
        <taxon>Bacteria</taxon>
        <taxon>Pseudomonadati</taxon>
        <taxon>Pseudomonadota</taxon>
        <taxon>Betaproteobacteria</taxon>
        <taxon>Burkholderiales</taxon>
        <taxon>Alcaligenaceae</taxon>
        <taxon>Castellaniella</taxon>
    </lineage>
</organism>
<dbReference type="Gene3D" id="3.30.70.1430">
    <property type="entry name" value="Multidrug efflux transporter AcrB pore domain"/>
    <property type="match status" value="2"/>
</dbReference>
<feature type="transmembrane region" description="Helical" evidence="7">
    <location>
        <begin position="428"/>
        <end position="451"/>
    </location>
</feature>
<name>A0ABP3DIH0_9BURK</name>
<dbReference type="SUPFAM" id="SSF82714">
    <property type="entry name" value="Multidrug efflux transporter AcrB TolC docking domain, DN and DC subdomains"/>
    <property type="match status" value="2"/>
</dbReference>
<keyword evidence="1" id="KW-0813">Transport</keyword>
<dbReference type="Gene3D" id="3.30.70.1440">
    <property type="entry name" value="Multidrug efflux transporter AcrB pore domain"/>
    <property type="match status" value="1"/>
</dbReference>
<reference evidence="9" key="1">
    <citation type="journal article" date="2019" name="Int. J. Syst. Evol. Microbiol.">
        <title>The Global Catalogue of Microorganisms (GCM) 10K type strain sequencing project: providing services to taxonomists for standard genome sequencing and annotation.</title>
        <authorList>
            <consortium name="The Broad Institute Genomics Platform"/>
            <consortium name="The Broad Institute Genome Sequencing Center for Infectious Disease"/>
            <person name="Wu L."/>
            <person name="Ma J."/>
        </authorList>
    </citation>
    <scope>NUCLEOTIDE SEQUENCE [LARGE SCALE GENOMIC DNA]</scope>
    <source>
        <strain evidence="9">JCM 16240</strain>
    </source>
</reference>
<evidence type="ECO:0000313" key="9">
    <source>
        <dbReference type="Proteomes" id="UP001501176"/>
    </source>
</evidence>
<feature type="transmembrane region" description="Helical" evidence="7">
    <location>
        <begin position="336"/>
        <end position="353"/>
    </location>
</feature>
<evidence type="ECO:0000256" key="5">
    <source>
        <dbReference type="ARBA" id="ARBA00022989"/>
    </source>
</evidence>
<protein>
    <submittedName>
        <fullName evidence="8">Multidrug efflux RND transporter permease subunit</fullName>
    </submittedName>
</protein>
<feature type="transmembrane region" description="Helical" evidence="7">
    <location>
        <begin position="860"/>
        <end position="877"/>
    </location>
</feature>
<gene>
    <name evidence="8" type="ORF">GCM10009125_23170</name>
</gene>
<feature type="transmembrane region" description="Helical" evidence="7">
    <location>
        <begin position="988"/>
        <end position="1014"/>
    </location>
</feature>
<dbReference type="SUPFAM" id="SSF82866">
    <property type="entry name" value="Multidrug efflux transporter AcrB transmembrane domain"/>
    <property type="match status" value="2"/>
</dbReference>
<feature type="transmembrane region" description="Helical" evidence="7">
    <location>
        <begin position="360"/>
        <end position="381"/>
    </location>
</feature>
<keyword evidence="4 7" id="KW-0812">Transmembrane</keyword>
<evidence type="ECO:0000256" key="1">
    <source>
        <dbReference type="ARBA" id="ARBA00022448"/>
    </source>
</evidence>
<evidence type="ECO:0000313" key="8">
    <source>
        <dbReference type="EMBL" id="GAA0233585.1"/>
    </source>
</evidence>
<keyword evidence="6 7" id="KW-0472">Membrane</keyword>
<feature type="transmembrane region" description="Helical" evidence="7">
    <location>
        <begin position="387"/>
        <end position="407"/>
    </location>
</feature>
<keyword evidence="2" id="KW-1003">Cell membrane</keyword>
<dbReference type="Gene3D" id="3.30.2090.10">
    <property type="entry name" value="Multidrug efflux transporter AcrB TolC docking domain, DN and DC subdomains"/>
    <property type="match status" value="2"/>
</dbReference>
<comment type="caution">
    <text evidence="8">The sequence shown here is derived from an EMBL/GenBank/DDBJ whole genome shotgun (WGS) entry which is preliminary data.</text>
</comment>
<accession>A0ABP3DIH0</accession>
<dbReference type="Gene3D" id="3.30.70.1320">
    <property type="entry name" value="Multidrug efflux transporter AcrB pore domain like"/>
    <property type="match status" value="1"/>
</dbReference>
<dbReference type="Gene3D" id="1.20.1640.10">
    <property type="entry name" value="Multidrug efflux transporter AcrB transmembrane domain"/>
    <property type="match status" value="2"/>
</dbReference>